<keyword evidence="3" id="KW-1185">Reference proteome</keyword>
<feature type="transmembrane region" description="Helical" evidence="1">
    <location>
        <begin position="299"/>
        <end position="324"/>
    </location>
</feature>
<dbReference type="Proteomes" id="UP000600588">
    <property type="component" value="Unassembled WGS sequence"/>
</dbReference>
<protein>
    <submittedName>
        <fullName evidence="2">DUF3667 domain-containing protein</fullName>
    </submittedName>
</protein>
<evidence type="ECO:0000313" key="2">
    <source>
        <dbReference type="EMBL" id="MBD0831920.1"/>
    </source>
</evidence>
<organism evidence="2 3">
    <name type="scientific">Aestuariibaculum sediminum</name>
    <dbReference type="NCBI Taxonomy" id="2770637"/>
    <lineage>
        <taxon>Bacteria</taxon>
        <taxon>Pseudomonadati</taxon>
        <taxon>Bacteroidota</taxon>
        <taxon>Flavobacteriia</taxon>
        <taxon>Flavobacteriales</taxon>
        <taxon>Flavobacteriaceae</taxon>
    </lineage>
</organism>
<dbReference type="InterPro" id="IPR022134">
    <property type="entry name" value="DUF3667"/>
</dbReference>
<gene>
    <name evidence="2" type="ORF">ICJ83_07225</name>
</gene>
<sequence>MGNAFETCKNCEKSFKQGFSFCPYCGQKANDQLTVSVLFYNTISNYFSVDARFFKSFIPLMFKPGYLASRFVEGKRLLYLHPAQMYLFISVVFFFLFSFISRTQVEKVNNVLSSNEIPVIVHDSLKRQVIDSLKHVETTEYILKNEFSFNERKVDSLIAINAPDEQIYEAMGMEADVGFFRKKLYVQILKFYKQRNGGSLLEAFYDSVPIAMFFLLPIFAFILKLLYFKSIPFSYHLVFSLYFFAFVFMVFSLLVLIDLIWEPHSWINLLVILLITIYFYIAVLQFYRRNKLNSLFKSFIALFSFVLMVVPLAIVFMFMAAFFLY</sequence>
<proteinExistence type="predicted"/>
<keyword evidence="1" id="KW-0812">Transmembrane</keyword>
<keyword evidence="1" id="KW-0472">Membrane</keyword>
<accession>A0A8J6Q7P5</accession>
<comment type="caution">
    <text evidence="2">The sequence shown here is derived from an EMBL/GenBank/DDBJ whole genome shotgun (WGS) entry which is preliminary data.</text>
</comment>
<feature type="transmembrane region" description="Helical" evidence="1">
    <location>
        <begin position="208"/>
        <end position="227"/>
    </location>
</feature>
<name>A0A8J6Q7P5_9FLAO</name>
<keyword evidence="1" id="KW-1133">Transmembrane helix</keyword>
<dbReference type="AlphaFoldDB" id="A0A8J6Q7P5"/>
<reference evidence="2 3" key="1">
    <citation type="submission" date="2020-09" db="EMBL/GenBank/DDBJ databases">
        <title>TT11 complete genome.</title>
        <authorList>
            <person name="Wu Z."/>
        </authorList>
    </citation>
    <scope>NUCLEOTIDE SEQUENCE [LARGE SCALE GENOMIC DNA]</scope>
    <source>
        <strain evidence="2 3">TT11</strain>
    </source>
</reference>
<evidence type="ECO:0000256" key="1">
    <source>
        <dbReference type="SAM" id="Phobius"/>
    </source>
</evidence>
<feature type="transmembrane region" description="Helical" evidence="1">
    <location>
        <begin position="77"/>
        <end position="100"/>
    </location>
</feature>
<feature type="transmembrane region" description="Helical" evidence="1">
    <location>
        <begin position="239"/>
        <end position="261"/>
    </location>
</feature>
<feature type="transmembrane region" description="Helical" evidence="1">
    <location>
        <begin position="267"/>
        <end position="287"/>
    </location>
</feature>
<dbReference type="Pfam" id="PF12412">
    <property type="entry name" value="DUF3667"/>
    <property type="match status" value="1"/>
</dbReference>
<dbReference type="EMBL" id="JACVXB010000002">
    <property type="protein sequence ID" value="MBD0831920.1"/>
    <property type="molecule type" value="Genomic_DNA"/>
</dbReference>
<evidence type="ECO:0000313" key="3">
    <source>
        <dbReference type="Proteomes" id="UP000600588"/>
    </source>
</evidence>
<dbReference type="RefSeq" id="WP_188229703.1">
    <property type="nucleotide sequence ID" value="NZ_JACVXB010000002.1"/>
</dbReference>